<evidence type="ECO:0000313" key="2">
    <source>
        <dbReference type="Proteomes" id="UP000238701"/>
    </source>
</evidence>
<sequence>MTTNHPGPAFDFTPAELRKLRSMKNPYGIQKFLDDMPYHLEDTAWSPRKVLAGETAHCLEGAIFGAAALRANGYPPLLLDFEADHDTDHVIAIFRQNGCWGAVAKSNYTGCRWREPIYRNLRELALSYFNSYFNLRRERTLRRYSLPVNLKRFDRQNWMTTEKPVWFIVFHLFDIKHFPLLTKTQEKRLHRVDERLFQAECLGKAYKTRD</sequence>
<name>A0A2U3KRD5_9BACT</name>
<evidence type="ECO:0008006" key="3">
    <source>
        <dbReference type="Google" id="ProtNLM"/>
    </source>
</evidence>
<dbReference type="EMBL" id="OMOD01000137">
    <property type="protein sequence ID" value="SPF42226.1"/>
    <property type="molecule type" value="Genomic_DNA"/>
</dbReference>
<dbReference type="OrthoDB" id="7345433at2"/>
<evidence type="ECO:0000313" key="1">
    <source>
        <dbReference type="EMBL" id="SPF42226.1"/>
    </source>
</evidence>
<gene>
    <name evidence="1" type="ORF">SBA1_430027</name>
</gene>
<proteinExistence type="predicted"/>
<reference evidence="2" key="1">
    <citation type="submission" date="2018-02" db="EMBL/GenBank/DDBJ databases">
        <authorList>
            <person name="Hausmann B."/>
        </authorList>
    </citation>
    <scope>NUCLEOTIDE SEQUENCE [LARGE SCALE GENOMIC DNA]</scope>
    <source>
        <strain evidence="2">Peat soil MAG SbA1</strain>
    </source>
</reference>
<organism evidence="1 2">
    <name type="scientific">Candidatus Sulfotelmatobacter kueseliae</name>
    <dbReference type="NCBI Taxonomy" id="2042962"/>
    <lineage>
        <taxon>Bacteria</taxon>
        <taxon>Pseudomonadati</taxon>
        <taxon>Acidobacteriota</taxon>
        <taxon>Terriglobia</taxon>
        <taxon>Terriglobales</taxon>
        <taxon>Candidatus Korobacteraceae</taxon>
        <taxon>Candidatus Sulfotelmatobacter</taxon>
    </lineage>
</organism>
<accession>A0A2U3KRD5</accession>
<dbReference type="Proteomes" id="UP000238701">
    <property type="component" value="Unassembled WGS sequence"/>
</dbReference>
<dbReference type="AlphaFoldDB" id="A0A2U3KRD5"/>
<protein>
    <recommendedName>
        <fullName evidence="3">Transglutaminase-like domain-containing protein</fullName>
    </recommendedName>
</protein>